<dbReference type="Proteomes" id="UP000821853">
    <property type="component" value="Chromosome 3"/>
</dbReference>
<keyword evidence="3" id="KW-0677">Repeat</keyword>
<evidence type="ECO:0000256" key="4">
    <source>
        <dbReference type="ARBA" id="ARBA00022803"/>
    </source>
</evidence>
<feature type="region of interest" description="Disordered" evidence="5">
    <location>
        <begin position="154"/>
        <end position="184"/>
    </location>
</feature>
<evidence type="ECO:0000313" key="8">
    <source>
        <dbReference type="EMBL" id="KAH9370393.1"/>
    </source>
</evidence>
<accession>A0A9J6G6R1</accession>
<keyword evidence="6" id="KW-0812">Transmembrane</keyword>
<feature type="region of interest" description="Disordered" evidence="5">
    <location>
        <begin position="565"/>
        <end position="585"/>
    </location>
</feature>
<feature type="chain" id="PRO_5039942146" description="Tetratricopeptide repeat-containing protein" evidence="7">
    <location>
        <begin position="20"/>
        <end position="930"/>
    </location>
</feature>
<dbReference type="Gene3D" id="1.25.40.10">
    <property type="entry name" value="Tetratricopeptide repeat domain"/>
    <property type="match status" value="1"/>
</dbReference>
<organism evidence="8 9">
    <name type="scientific">Haemaphysalis longicornis</name>
    <name type="common">Bush tick</name>
    <dbReference type="NCBI Taxonomy" id="44386"/>
    <lineage>
        <taxon>Eukaryota</taxon>
        <taxon>Metazoa</taxon>
        <taxon>Ecdysozoa</taxon>
        <taxon>Arthropoda</taxon>
        <taxon>Chelicerata</taxon>
        <taxon>Arachnida</taxon>
        <taxon>Acari</taxon>
        <taxon>Parasitiformes</taxon>
        <taxon>Ixodida</taxon>
        <taxon>Ixodoidea</taxon>
        <taxon>Ixodidae</taxon>
        <taxon>Haemaphysalinae</taxon>
        <taxon>Haemaphysalis</taxon>
    </lineage>
</organism>
<proteinExistence type="predicted"/>
<dbReference type="InterPro" id="IPR019734">
    <property type="entry name" value="TPR_rpt"/>
</dbReference>
<evidence type="ECO:0000256" key="7">
    <source>
        <dbReference type="SAM" id="SignalP"/>
    </source>
</evidence>
<evidence type="ECO:0000256" key="2">
    <source>
        <dbReference type="ARBA" id="ARBA00022490"/>
    </source>
</evidence>
<dbReference type="PANTHER" id="PTHR22904">
    <property type="entry name" value="TPR REPEAT CONTAINING PROTEIN"/>
    <property type="match status" value="1"/>
</dbReference>
<feature type="signal peptide" evidence="7">
    <location>
        <begin position="1"/>
        <end position="19"/>
    </location>
</feature>
<keyword evidence="2" id="KW-0963">Cytoplasm</keyword>
<dbReference type="OMA" id="SHEAECI"/>
<feature type="compositionally biased region" description="Polar residues" evidence="5">
    <location>
        <begin position="170"/>
        <end position="182"/>
    </location>
</feature>
<evidence type="ECO:0000256" key="5">
    <source>
        <dbReference type="SAM" id="MobiDB-lite"/>
    </source>
</evidence>
<dbReference type="OrthoDB" id="2423701at2759"/>
<dbReference type="GO" id="GO:0051879">
    <property type="term" value="F:Hsp90 protein binding"/>
    <property type="evidence" value="ECO:0007669"/>
    <property type="project" value="TreeGrafter"/>
</dbReference>
<name>A0A9J6G6R1_HAELO</name>
<feature type="compositionally biased region" description="Low complexity" evidence="5">
    <location>
        <begin position="531"/>
        <end position="543"/>
    </location>
</feature>
<dbReference type="AlphaFoldDB" id="A0A9J6G6R1"/>
<gene>
    <name evidence="8" type="ORF">HPB48_018575</name>
</gene>
<feature type="region of interest" description="Disordered" evidence="5">
    <location>
        <begin position="519"/>
        <end position="544"/>
    </location>
</feature>
<comment type="subcellular location">
    <subcellularLocation>
        <location evidence="1">Cytoplasm</location>
    </subcellularLocation>
</comment>
<dbReference type="PANTHER" id="PTHR22904:SF532">
    <property type="entry name" value="HEAT SHOCK PROTEIN STI1-LIKE PROTEIN"/>
    <property type="match status" value="1"/>
</dbReference>
<feature type="compositionally biased region" description="Polar residues" evidence="5">
    <location>
        <begin position="519"/>
        <end position="530"/>
    </location>
</feature>
<protein>
    <recommendedName>
        <fullName evidence="10">Tetratricopeptide repeat-containing protein</fullName>
    </recommendedName>
</protein>
<dbReference type="GO" id="GO:0005737">
    <property type="term" value="C:cytoplasm"/>
    <property type="evidence" value="ECO:0007669"/>
    <property type="project" value="UniProtKB-SubCell"/>
</dbReference>
<feature type="transmembrane region" description="Helical" evidence="6">
    <location>
        <begin position="892"/>
        <end position="912"/>
    </location>
</feature>
<keyword evidence="6" id="KW-1133">Transmembrane helix</keyword>
<feature type="region of interest" description="Disordered" evidence="5">
    <location>
        <begin position="102"/>
        <end position="134"/>
    </location>
</feature>
<evidence type="ECO:0000256" key="1">
    <source>
        <dbReference type="ARBA" id="ARBA00004496"/>
    </source>
</evidence>
<keyword evidence="7" id="KW-0732">Signal</keyword>
<keyword evidence="4" id="KW-0802">TPR repeat</keyword>
<keyword evidence="9" id="KW-1185">Reference proteome</keyword>
<dbReference type="SUPFAM" id="SSF48452">
    <property type="entry name" value="TPR-like"/>
    <property type="match status" value="1"/>
</dbReference>
<sequence length="930" mass="101221">MAGLLLCVCVFLVIRITFLENEVAILTKELEELKELTTLERLLCSTSRRPVGATPDQQVDTAEGTPASQCGRLNACCVKTLLASSRRMDSASRQGSTFFSPLGNSLTLPANGDDSSSTVSGSPKEQTSKQHVPSITPCSIWRQSVKAALWTREQSPALPSGSTEERGIKGTQQSSSPCTPDSTEGAMLVSCATNSLGRTPGESRDVQTNTGLSFVTAVECKGLLDTPVSGQLHWERLVECGVQTEHIVECALASSAVQTSPSPVREPSALHTVVSCGVQAFPAVENCSSQVNRSLADGHLVDAGTETAVQGRDGASQVNRSLAEEYCVDAGSQAVSQVANFASQANLEFSRSESTDCGVQCEPPGAAAPNTADCGVQATLSTKDCATQMRHISHCHLADRQVQAVPHTRDSSTEPGEQHLKYELLDSGVQTDPSRPLHDKAVQSETFAVQCVGRGVQVSFSTGEPAPFARRGCVDAAVQVSLGVSNDRGIQSFGHDVSGPSASEVVPSAPRRILQTPVSATPSVMESTPCNSSTLSTTAANSSCPSTTGSVRYARFMRQVNIFAPIKDDEAEQPPGDESATAGSPKYYPYRQYLAFQKQANAAAAPLQQRKKKANIRSSEEEKLHLQVATMQKRLESHEKASQEREAEFRRQEKAAKKTEIELKALIRQMKNRDTGETSLVAARPRDGAEEVPEAPAKKFESPASFARRVRGLSPLSHEAECIIYHFGKTAEERTIADEVQLGQIRASRSSHARQLESARRRLDAEELKEKGNQCVKEEKYAEAILHYTHAIATDRENSLLYSNRSMAFLKMDQFYLAHEDAKEAIRLDPTWPKGYFRKAEAEFRAEHYREAMESFRKALQCGGDEVKVMEEVRKAKRELERQIRVDNQIPWVGAATGFVLGVLIVVFDVGIREQPYLVEHPPEPAEESA</sequence>
<keyword evidence="6" id="KW-0472">Membrane</keyword>
<dbReference type="InterPro" id="IPR011990">
    <property type="entry name" value="TPR-like_helical_dom_sf"/>
</dbReference>
<dbReference type="FunFam" id="1.25.40.10:FF:000020">
    <property type="entry name" value="Stress-induced phosphoprotein 1"/>
    <property type="match status" value="1"/>
</dbReference>
<dbReference type="SMART" id="SM00028">
    <property type="entry name" value="TPR"/>
    <property type="match status" value="3"/>
</dbReference>
<evidence type="ECO:0000256" key="6">
    <source>
        <dbReference type="SAM" id="Phobius"/>
    </source>
</evidence>
<feature type="region of interest" description="Disordered" evidence="5">
    <location>
        <begin position="634"/>
        <end position="653"/>
    </location>
</feature>
<evidence type="ECO:0008006" key="10">
    <source>
        <dbReference type="Google" id="ProtNLM"/>
    </source>
</evidence>
<evidence type="ECO:0000256" key="3">
    <source>
        <dbReference type="ARBA" id="ARBA00022737"/>
    </source>
</evidence>
<dbReference type="EMBL" id="JABSTR010000005">
    <property type="protein sequence ID" value="KAH9370393.1"/>
    <property type="molecule type" value="Genomic_DNA"/>
</dbReference>
<comment type="caution">
    <text evidence="8">The sequence shown here is derived from an EMBL/GenBank/DDBJ whole genome shotgun (WGS) entry which is preliminary data.</text>
</comment>
<dbReference type="VEuPathDB" id="VectorBase:HLOH_056315"/>
<reference evidence="8 9" key="1">
    <citation type="journal article" date="2020" name="Cell">
        <title>Large-Scale Comparative Analyses of Tick Genomes Elucidate Their Genetic Diversity and Vector Capacities.</title>
        <authorList>
            <consortium name="Tick Genome and Microbiome Consortium (TIGMIC)"/>
            <person name="Jia N."/>
            <person name="Wang J."/>
            <person name="Shi W."/>
            <person name="Du L."/>
            <person name="Sun Y."/>
            <person name="Zhan W."/>
            <person name="Jiang J.F."/>
            <person name="Wang Q."/>
            <person name="Zhang B."/>
            <person name="Ji P."/>
            <person name="Bell-Sakyi L."/>
            <person name="Cui X.M."/>
            <person name="Yuan T.T."/>
            <person name="Jiang B.G."/>
            <person name="Yang W.F."/>
            <person name="Lam T.T."/>
            <person name="Chang Q.C."/>
            <person name="Ding S.J."/>
            <person name="Wang X.J."/>
            <person name="Zhu J.G."/>
            <person name="Ruan X.D."/>
            <person name="Zhao L."/>
            <person name="Wei J.T."/>
            <person name="Ye R.Z."/>
            <person name="Que T.C."/>
            <person name="Du C.H."/>
            <person name="Zhou Y.H."/>
            <person name="Cheng J.X."/>
            <person name="Dai P.F."/>
            <person name="Guo W.B."/>
            <person name="Han X.H."/>
            <person name="Huang E.J."/>
            <person name="Li L.F."/>
            <person name="Wei W."/>
            <person name="Gao Y.C."/>
            <person name="Liu J.Z."/>
            <person name="Shao H.Z."/>
            <person name="Wang X."/>
            <person name="Wang C.C."/>
            <person name="Yang T.C."/>
            <person name="Huo Q.B."/>
            <person name="Li W."/>
            <person name="Chen H.Y."/>
            <person name="Chen S.E."/>
            <person name="Zhou L.G."/>
            <person name="Ni X.B."/>
            <person name="Tian J.H."/>
            <person name="Sheng Y."/>
            <person name="Liu T."/>
            <person name="Pan Y.S."/>
            <person name="Xia L.Y."/>
            <person name="Li J."/>
            <person name="Zhao F."/>
            <person name="Cao W.C."/>
        </authorList>
    </citation>
    <scope>NUCLEOTIDE SEQUENCE [LARGE SCALE GENOMIC DNA]</scope>
    <source>
        <strain evidence="8">HaeL-2018</strain>
    </source>
</reference>
<evidence type="ECO:0000313" key="9">
    <source>
        <dbReference type="Proteomes" id="UP000821853"/>
    </source>
</evidence>